<dbReference type="Proteomes" id="UP000032430">
    <property type="component" value="Chromosome I"/>
</dbReference>
<feature type="transmembrane region" description="Helical" evidence="2">
    <location>
        <begin position="447"/>
        <end position="467"/>
    </location>
</feature>
<protein>
    <submittedName>
        <fullName evidence="3">Uncharacterized protein</fullName>
    </submittedName>
</protein>
<dbReference type="EMBL" id="LN614827">
    <property type="protein sequence ID" value="CEG56465.1"/>
    <property type="molecule type" value="Genomic_DNA"/>
</dbReference>
<evidence type="ECO:0000313" key="4">
    <source>
        <dbReference type="Proteomes" id="UP000032430"/>
    </source>
</evidence>
<dbReference type="AlphaFoldDB" id="A0A098G4Q5"/>
<gene>
    <name evidence="3" type="ORF">LFA_1026</name>
</gene>
<dbReference type="KEGG" id="lfa:LFA_1026"/>
<dbReference type="HOGENOM" id="CLU_529754_0_0_6"/>
<keyword evidence="2" id="KW-1133">Transmembrane helix</keyword>
<sequence>MKELILKKILRQHGFKQEDIELAQDKVKIKIKDVNALELKEEGAPVPGKRDYNYHNYIYPEGLIATIEQIRITFYPATHRFSGRPNTIEIPSAMYKESAETANVIHGTQHNITRNPEQVIITIDYSQGRGTTPADEMINQLIFDLQPRIANSTDIKENINYISDLGRIAPLIGLGLQKEIKDLLLGQKKASSLLQLKDRIVDSADKVTIRTIELDREIFNRYIEKLIREEGYLVQLVRNHLNLDQKNWVLADQNLLNNYLNIKDANAEKLNLALQNKKEPLFISTTTGSHAFAIKVDFARKTLFLANPGEDKRNCEQIIEQLKQMTGCTNVVQVITKKLIREEDISFNDVCTADSLALAQMMIEQDHLEEGCLNNAPLKTGVFVRKALEDNATPVERQSKKTIEKPIVTLLNVPPVENHSERIEPEKGELTQSSEPNSSPYTFNMHLLSGFITALGIAAVAVAFTVLNATTFGISGLVVAGIGIAAILGGVGLFASTFKKNEQPSQTDSLTPQC</sequence>
<keyword evidence="4" id="KW-1185">Reference proteome</keyword>
<dbReference type="STRING" id="1212491.LFA_1026"/>
<reference evidence="4" key="1">
    <citation type="submission" date="2014-09" db="EMBL/GenBank/DDBJ databases">
        <authorList>
            <person name="Gomez-Valero L."/>
        </authorList>
    </citation>
    <scope>NUCLEOTIDE SEQUENCE [LARGE SCALE GENOMIC DNA]</scope>
    <source>
        <strain evidence="4">ATCC700992</strain>
    </source>
</reference>
<evidence type="ECO:0000256" key="1">
    <source>
        <dbReference type="SAM" id="MobiDB-lite"/>
    </source>
</evidence>
<accession>A0A098G4Q5</accession>
<keyword evidence="2" id="KW-0472">Membrane</keyword>
<evidence type="ECO:0000313" key="3">
    <source>
        <dbReference type="EMBL" id="CEG56465.1"/>
    </source>
</evidence>
<feature type="compositionally biased region" description="Basic and acidic residues" evidence="1">
    <location>
        <begin position="418"/>
        <end position="429"/>
    </location>
</feature>
<proteinExistence type="predicted"/>
<keyword evidence="2" id="KW-0812">Transmembrane</keyword>
<feature type="transmembrane region" description="Helical" evidence="2">
    <location>
        <begin position="473"/>
        <end position="495"/>
    </location>
</feature>
<dbReference type="RefSeq" id="WP_045095124.1">
    <property type="nucleotide sequence ID" value="NZ_LN614827.1"/>
</dbReference>
<evidence type="ECO:0000256" key="2">
    <source>
        <dbReference type="SAM" id="Phobius"/>
    </source>
</evidence>
<name>A0A098G4Q5_9GAMM</name>
<feature type="region of interest" description="Disordered" evidence="1">
    <location>
        <begin position="418"/>
        <end position="437"/>
    </location>
</feature>
<organism evidence="3 4">
    <name type="scientific">Legionella fallonii LLAP-10</name>
    <dbReference type="NCBI Taxonomy" id="1212491"/>
    <lineage>
        <taxon>Bacteria</taxon>
        <taxon>Pseudomonadati</taxon>
        <taxon>Pseudomonadota</taxon>
        <taxon>Gammaproteobacteria</taxon>
        <taxon>Legionellales</taxon>
        <taxon>Legionellaceae</taxon>
        <taxon>Legionella</taxon>
    </lineage>
</organism>